<keyword evidence="3" id="KW-0548">Nucleotidyltransferase</keyword>
<dbReference type="PANTHER" id="PTHR46663:SF4">
    <property type="entry name" value="DIGUANYLATE CYCLASE DGCT-RELATED"/>
    <property type="match status" value="1"/>
</dbReference>
<dbReference type="Proteomes" id="UP000693972">
    <property type="component" value="Unassembled WGS sequence"/>
</dbReference>
<dbReference type="InterPro" id="IPR043128">
    <property type="entry name" value="Rev_trsase/Diguanyl_cyclase"/>
</dbReference>
<gene>
    <name evidence="2" type="ORF">KUL25_09090</name>
    <name evidence="3" type="ORF">KUL25_09095</name>
</gene>
<dbReference type="InterPro" id="IPR029787">
    <property type="entry name" value="Nucleotide_cyclase"/>
</dbReference>
<feature type="domain" description="GGDEF" evidence="1">
    <location>
        <begin position="199"/>
        <end position="334"/>
    </location>
</feature>
<protein>
    <submittedName>
        <fullName evidence="3">Diguanylate cyclase</fullName>
        <ecNumber evidence="3">2.7.7.65</ecNumber>
    </submittedName>
</protein>
<dbReference type="AlphaFoldDB" id="A0A975TYM4"/>
<dbReference type="EMBL" id="CP078073">
    <property type="protein sequence ID" value="QXL89636.1"/>
    <property type="molecule type" value="Genomic_DNA"/>
</dbReference>
<keyword evidence="4" id="KW-1185">Reference proteome</keyword>
<keyword evidence="3" id="KW-0808">Transferase</keyword>
<dbReference type="EMBL" id="JAIMBW010000001">
    <property type="protein sequence ID" value="MBY4892917.1"/>
    <property type="molecule type" value="Genomic_DNA"/>
</dbReference>
<evidence type="ECO:0000313" key="4">
    <source>
        <dbReference type="Proteomes" id="UP000693972"/>
    </source>
</evidence>
<dbReference type="SUPFAM" id="SSF55073">
    <property type="entry name" value="Nucleotide cyclase"/>
    <property type="match status" value="1"/>
</dbReference>
<dbReference type="EC" id="2.7.7.65" evidence="3"/>
<evidence type="ECO:0000313" key="3">
    <source>
        <dbReference type="EMBL" id="QXL89636.1"/>
    </source>
</evidence>
<dbReference type="Gene3D" id="3.30.70.270">
    <property type="match status" value="1"/>
</dbReference>
<dbReference type="CDD" id="cd01949">
    <property type="entry name" value="GGDEF"/>
    <property type="match status" value="1"/>
</dbReference>
<dbReference type="InterPro" id="IPR042463">
    <property type="entry name" value="HNOB_dom_associated_sf"/>
</dbReference>
<accession>A0A975TYM4</accession>
<name>A0A975TYM4_9RHOB</name>
<evidence type="ECO:0000313" key="2">
    <source>
        <dbReference type="EMBL" id="MBY4892917.1"/>
    </source>
</evidence>
<dbReference type="Gene3D" id="3.30.450.260">
    <property type="entry name" value="Haem NO binding associated domain"/>
    <property type="match status" value="1"/>
</dbReference>
<reference evidence="3 4" key="1">
    <citation type="submission" date="2021-07" db="EMBL/GenBank/DDBJ databases">
        <title>Karlodiniumbacter phycospheric gen. nov., sp. nov., a phycosphere bacterium isolated from karlodinium veneficum.</title>
        <authorList>
            <person name="Peng Y."/>
            <person name="Jiang L."/>
            <person name="Lee J."/>
        </authorList>
    </citation>
    <scope>NUCLEOTIDE SEQUENCE</scope>
    <source>
        <strain evidence="3 4">N5</strain>
    </source>
</reference>
<evidence type="ECO:0000259" key="1">
    <source>
        <dbReference type="PROSITE" id="PS50887"/>
    </source>
</evidence>
<dbReference type="PANTHER" id="PTHR46663">
    <property type="entry name" value="DIGUANYLATE CYCLASE DGCT-RELATED"/>
    <property type="match status" value="1"/>
</dbReference>
<dbReference type="RefSeq" id="WP_257892662.1">
    <property type="nucleotide sequence ID" value="NZ_JAIMBW010000001.1"/>
</dbReference>
<dbReference type="NCBIfam" id="TIGR00254">
    <property type="entry name" value="GGDEF"/>
    <property type="match status" value="1"/>
</dbReference>
<proteinExistence type="predicted"/>
<sequence>MNMHVAGSTAGLNLPLAVLDVLMPMHVALNAEGRIRHVGPTIAKILRGAPVTGVPLLEVFDLRRPAEVTDFAGMIAQAGRRLSLVPKTSDHLPLRAVLMPLPGGDGMILDISLGLSFARAVSDFSLTLHDFSPCDQTIELLYLHEANSSTAGLSRHLSKRLQAAHAAAQRQARTDVLTGLNNRRAMDHELHHLLVERSHEFSLLNIDLDRFKHVNDTYGHAAGDAVLVAVGRILGYELRRTDFPARVGGDEFLIILRPALAPEVASCIATRLIERIQEPVRFENNDCRVSASIGVVSTAQYLTRPSIEQVLADVDGALYQAKKAGRGRYALAHEGGMARPS</sequence>
<dbReference type="FunFam" id="3.30.70.270:FF:000001">
    <property type="entry name" value="Diguanylate cyclase domain protein"/>
    <property type="match status" value="1"/>
</dbReference>
<dbReference type="InterPro" id="IPR052163">
    <property type="entry name" value="DGC-Regulatory_Protein"/>
</dbReference>
<dbReference type="SMART" id="SM00267">
    <property type="entry name" value="GGDEF"/>
    <property type="match status" value="1"/>
</dbReference>
<organism evidence="3">
    <name type="scientific">Gymnodinialimonas phycosphaerae</name>
    <dbReference type="NCBI Taxonomy" id="2841589"/>
    <lineage>
        <taxon>Bacteria</taxon>
        <taxon>Pseudomonadati</taxon>
        <taxon>Pseudomonadota</taxon>
        <taxon>Alphaproteobacteria</taxon>
        <taxon>Rhodobacterales</taxon>
        <taxon>Paracoccaceae</taxon>
        <taxon>Gymnodinialimonas</taxon>
    </lineage>
</organism>
<dbReference type="PROSITE" id="PS50887">
    <property type="entry name" value="GGDEF"/>
    <property type="match status" value="1"/>
</dbReference>
<dbReference type="Pfam" id="PF00990">
    <property type="entry name" value="GGDEF"/>
    <property type="match status" value="1"/>
</dbReference>
<dbReference type="InterPro" id="IPR000160">
    <property type="entry name" value="GGDEF_dom"/>
</dbReference>
<dbReference type="GO" id="GO:0052621">
    <property type="term" value="F:diguanylate cyclase activity"/>
    <property type="evidence" value="ECO:0007669"/>
    <property type="project" value="UniProtKB-EC"/>
</dbReference>